<evidence type="ECO:0000313" key="4">
    <source>
        <dbReference type="Proteomes" id="UP000184452"/>
    </source>
</evidence>
<reference evidence="3 4" key="1">
    <citation type="submission" date="2016-11" db="EMBL/GenBank/DDBJ databases">
        <authorList>
            <person name="Jaros S."/>
            <person name="Januszkiewicz K."/>
            <person name="Wedrychowicz H."/>
        </authorList>
    </citation>
    <scope>NUCLEOTIDE SEQUENCE [LARGE SCALE GENOMIC DNA]</scope>
    <source>
        <strain evidence="3 4">CGMCC 4.5723</strain>
    </source>
</reference>
<dbReference type="InterPro" id="IPR005530">
    <property type="entry name" value="SPW"/>
</dbReference>
<keyword evidence="1" id="KW-0472">Membrane</keyword>
<feature type="domain" description="SPW repeat-containing integral membrane" evidence="2">
    <location>
        <begin position="8"/>
        <end position="101"/>
    </location>
</feature>
<dbReference type="OrthoDB" id="32521at2"/>
<dbReference type="AlphaFoldDB" id="A0A1M6FMD3"/>
<organism evidence="3 4">
    <name type="scientific">Nocardiopsis flavescens</name>
    <dbReference type="NCBI Taxonomy" id="758803"/>
    <lineage>
        <taxon>Bacteria</taxon>
        <taxon>Bacillati</taxon>
        <taxon>Actinomycetota</taxon>
        <taxon>Actinomycetes</taxon>
        <taxon>Streptosporangiales</taxon>
        <taxon>Nocardiopsidaceae</taxon>
        <taxon>Nocardiopsis</taxon>
    </lineage>
</organism>
<evidence type="ECO:0000256" key="1">
    <source>
        <dbReference type="SAM" id="Phobius"/>
    </source>
</evidence>
<keyword evidence="4" id="KW-1185">Reference proteome</keyword>
<keyword evidence="1" id="KW-0812">Transmembrane</keyword>
<sequence length="128" mass="13465">MREKGRPADWVAIAAGLALGLSFIWHGMYGIGGGALFVLGLGVIMASVVSLTRPGAVTGELAVLAIGLLVFTTPWLLGYAHLPLAAWTAWIMGAGIAVLGAYGLVQARRTRRRDPDSVWSSHVNDVPT</sequence>
<accession>A0A1M6FMD3</accession>
<dbReference type="Pfam" id="PF03779">
    <property type="entry name" value="SPW"/>
    <property type="match status" value="1"/>
</dbReference>
<feature type="transmembrane region" description="Helical" evidence="1">
    <location>
        <begin position="31"/>
        <end position="49"/>
    </location>
</feature>
<feature type="transmembrane region" description="Helical" evidence="1">
    <location>
        <begin position="84"/>
        <end position="105"/>
    </location>
</feature>
<feature type="transmembrane region" description="Helical" evidence="1">
    <location>
        <begin position="61"/>
        <end position="78"/>
    </location>
</feature>
<dbReference type="Proteomes" id="UP000184452">
    <property type="component" value="Unassembled WGS sequence"/>
</dbReference>
<evidence type="ECO:0000313" key="3">
    <source>
        <dbReference type="EMBL" id="SHI98835.1"/>
    </source>
</evidence>
<dbReference type="STRING" id="758803.SAMN05421803_10385"/>
<name>A0A1M6FMD3_9ACTN</name>
<protein>
    <submittedName>
        <fullName evidence="3">SPW repeat-containing protein</fullName>
    </submittedName>
</protein>
<feature type="transmembrane region" description="Helical" evidence="1">
    <location>
        <begin position="7"/>
        <end position="25"/>
    </location>
</feature>
<dbReference type="EMBL" id="FQZK01000003">
    <property type="protein sequence ID" value="SHI98835.1"/>
    <property type="molecule type" value="Genomic_DNA"/>
</dbReference>
<gene>
    <name evidence="3" type="ORF">SAMN05421803_10385</name>
</gene>
<dbReference type="RefSeq" id="WP_073376678.1">
    <property type="nucleotide sequence ID" value="NZ_FQZK01000003.1"/>
</dbReference>
<keyword evidence="1" id="KW-1133">Transmembrane helix</keyword>
<proteinExistence type="predicted"/>
<evidence type="ECO:0000259" key="2">
    <source>
        <dbReference type="Pfam" id="PF03779"/>
    </source>
</evidence>